<dbReference type="Pfam" id="PF13385">
    <property type="entry name" value="Laminin_G_3"/>
    <property type="match status" value="1"/>
</dbReference>
<evidence type="ECO:0000256" key="2">
    <source>
        <dbReference type="ARBA" id="ARBA00023157"/>
    </source>
</evidence>
<dbReference type="InterPro" id="IPR006558">
    <property type="entry name" value="LamG-like"/>
</dbReference>
<comment type="caution">
    <text evidence="5">The sequence shown here is derived from an EMBL/GenBank/DDBJ whole genome shotgun (WGS) entry which is preliminary data.</text>
</comment>
<evidence type="ECO:0000256" key="3">
    <source>
        <dbReference type="SAM" id="Phobius"/>
    </source>
</evidence>
<dbReference type="SMART" id="SM00560">
    <property type="entry name" value="LamGL"/>
    <property type="match status" value="1"/>
</dbReference>
<evidence type="ECO:0000313" key="6">
    <source>
        <dbReference type="Proteomes" id="UP001172082"/>
    </source>
</evidence>
<keyword evidence="2" id="KW-1015">Disulfide bond</keyword>
<evidence type="ECO:0000259" key="4">
    <source>
        <dbReference type="SMART" id="SM00560"/>
    </source>
</evidence>
<evidence type="ECO:0000256" key="1">
    <source>
        <dbReference type="ARBA" id="ARBA00022729"/>
    </source>
</evidence>
<proteinExistence type="predicted"/>
<keyword evidence="6" id="KW-1185">Reference proteome</keyword>
<dbReference type="Gene3D" id="2.60.120.200">
    <property type="match status" value="1"/>
</dbReference>
<keyword evidence="3" id="KW-0472">Membrane</keyword>
<dbReference type="PANTHER" id="PTHR35807">
    <property type="entry name" value="TRANSCRIPTIONAL REGULATOR REDD-RELATED"/>
    <property type="match status" value="1"/>
</dbReference>
<keyword evidence="3" id="KW-0812">Transmembrane</keyword>
<reference evidence="5" key="1">
    <citation type="submission" date="2023-06" db="EMBL/GenBank/DDBJ databases">
        <title>Genomic of Parafulvivirga corallium.</title>
        <authorList>
            <person name="Wang G."/>
        </authorList>
    </citation>
    <scope>NUCLEOTIDE SEQUENCE</scope>
    <source>
        <strain evidence="5">BMA10</strain>
    </source>
</reference>
<organism evidence="5 6">
    <name type="scientific">Splendidivirga corallicola</name>
    <dbReference type="NCBI Taxonomy" id="3051826"/>
    <lineage>
        <taxon>Bacteria</taxon>
        <taxon>Pseudomonadati</taxon>
        <taxon>Bacteroidota</taxon>
        <taxon>Cytophagia</taxon>
        <taxon>Cytophagales</taxon>
        <taxon>Splendidivirgaceae</taxon>
        <taxon>Splendidivirga</taxon>
    </lineage>
</organism>
<keyword evidence="1" id="KW-0732">Signal</keyword>
<dbReference type="SUPFAM" id="SSF49899">
    <property type="entry name" value="Concanavalin A-like lectins/glucanases"/>
    <property type="match status" value="1"/>
</dbReference>
<dbReference type="InterPro" id="IPR051677">
    <property type="entry name" value="AfsR-DnrI-RedD_regulator"/>
</dbReference>
<name>A0ABT8KZM6_9BACT</name>
<dbReference type="InterPro" id="IPR013320">
    <property type="entry name" value="ConA-like_dom_sf"/>
</dbReference>
<feature type="transmembrane region" description="Helical" evidence="3">
    <location>
        <begin position="512"/>
        <end position="529"/>
    </location>
</feature>
<dbReference type="PANTHER" id="PTHR35807:SF1">
    <property type="entry name" value="TRANSCRIPTIONAL REGULATOR REDD"/>
    <property type="match status" value="1"/>
</dbReference>
<accession>A0ABT8KZM6</accession>
<sequence length="790" mass="91137">MSLAVYSQGSYEHLSQEVVKYRFDADEELKKIIFQRFLDQGNTCIFFDFSNHQNLEYLFETELVTLFTHLNEYLEEHPDAIKTILFQSVSEVWINRIFNQTNLYNKKYTHQSSNIWPSLKELSNSQKQLVSLFIDGSDSQIIASGQYNHASGSFLHSKEIVSPGQLLMLTVDLPTETTDFRLAPGFIDAFIDTWKRTGQVPNFILLDGVEFRQKINQIINSTKKSYGTISFETASHHKINWTGDFMAITGNSFCFPVYAGEHLSIAPQSPGFSFYPEKLDIGGEDDQKVSIKSKKKKISDGVTAYFPLDDNLDDLFSKSLKGKSDSITFTEDFNRSKVAALRGKHFGKLTELKALGLVNESFTISVWAKLISIDDEDQIILSSIENKYSEGLHILIRDKKPYFAFFHNDLAGKTNLEENKWYNIVWRYRKQLQEQAIFINGELDTLASGRPPLRGSGNLILGYRKTSSGSKTFFNGYIDDIVFWNRALGENEIQHVYEGSLDLENNLSYSNLLWIGLVIPFTLFLVFLFKKRAKSNRTTDDSVNESEIKETDLNRNAILMFGGFKVFDRNGINITNEITPRLKELFILLYISSLKTKKGISSEDLSSSIWHDLSRQSAINNRGVSTTKLRHILSKLDGIELKYKNQFWFITVSDAVYSDYADFLDLVKEPFDIKNLSGLTHILRTGEFLPNLSKEWLDPYKFNVSNRIIDIYTPLLKELWSTKDYDLLIDYCDIILTFDMVHEIAIRYKVAALRDQKKHQQALRVYQHFVGQYRQFYQEEFVVSFNDFHP</sequence>
<keyword evidence="3" id="KW-1133">Transmembrane helix</keyword>
<protein>
    <recommendedName>
        <fullName evidence="4">LamG-like jellyroll fold domain-containing protein</fullName>
    </recommendedName>
</protein>
<dbReference type="Proteomes" id="UP001172082">
    <property type="component" value="Unassembled WGS sequence"/>
</dbReference>
<evidence type="ECO:0000313" key="5">
    <source>
        <dbReference type="EMBL" id="MDN5204855.1"/>
    </source>
</evidence>
<dbReference type="RefSeq" id="WP_346754878.1">
    <property type="nucleotide sequence ID" value="NZ_JAUJEA010000013.1"/>
</dbReference>
<dbReference type="EMBL" id="JAUJEA010000013">
    <property type="protein sequence ID" value="MDN5204855.1"/>
    <property type="molecule type" value="Genomic_DNA"/>
</dbReference>
<feature type="domain" description="LamG-like jellyroll fold" evidence="4">
    <location>
        <begin position="360"/>
        <end position="491"/>
    </location>
</feature>
<gene>
    <name evidence="5" type="ORF">QQ008_25920</name>
</gene>